<dbReference type="InterPro" id="IPR036894">
    <property type="entry name" value="YbaB-like_sf"/>
</dbReference>
<keyword evidence="1" id="KW-0238">DNA-binding</keyword>
<proteinExistence type="predicted"/>
<evidence type="ECO:0000313" key="2">
    <source>
        <dbReference type="Proteomes" id="UP000320239"/>
    </source>
</evidence>
<dbReference type="AlphaFoldDB" id="A0A561WNP6"/>
<sequence>MVSDETQAWFRGLVKDTQQRLGALSSLQEDPERFQGRAEEGGVTVVVAPGGNLVDLKLTRHALQLGPDELAATILRAQRAAVRQANVSYAAAVQDAVGDAAGAKVDVAALVEQRLDQAGLRKAAENLEGSGR</sequence>
<evidence type="ECO:0000313" key="1">
    <source>
        <dbReference type="EMBL" id="TWG25489.1"/>
    </source>
</evidence>
<dbReference type="Pfam" id="PF02575">
    <property type="entry name" value="YbaB_DNA_bd"/>
    <property type="match status" value="1"/>
</dbReference>
<reference evidence="1 2" key="1">
    <citation type="submission" date="2019-06" db="EMBL/GenBank/DDBJ databases">
        <title>Sequencing the genomes of 1000 actinobacteria strains.</title>
        <authorList>
            <person name="Klenk H.-P."/>
        </authorList>
    </citation>
    <scope>NUCLEOTIDE SEQUENCE [LARGE SCALE GENOMIC DNA]</scope>
    <source>
        <strain evidence="1 2">DSM 43866</strain>
    </source>
</reference>
<dbReference type="SUPFAM" id="SSF82607">
    <property type="entry name" value="YbaB-like"/>
    <property type="match status" value="1"/>
</dbReference>
<dbReference type="InterPro" id="IPR004401">
    <property type="entry name" value="YbaB/EbfC"/>
</dbReference>
<name>A0A561WNP6_ACTTI</name>
<accession>A0A561WNP6</accession>
<dbReference type="RefSeq" id="WP_164466201.1">
    <property type="nucleotide sequence ID" value="NZ_BOMX01000011.1"/>
</dbReference>
<gene>
    <name evidence="1" type="ORF">FHX34_101458</name>
</gene>
<protein>
    <submittedName>
        <fullName evidence="1">YbaB/EbfC DNA-binding family protein</fullName>
    </submittedName>
</protein>
<keyword evidence="2" id="KW-1185">Reference proteome</keyword>
<dbReference type="Gene3D" id="3.30.1310.10">
    <property type="entry name" value="Nucleoid-associated protein YbaB-like domain"/>
    <property type="match status" value="1"/>
</dbReference>
<dbReference type="Proteomes" id="UP000320239">
    <property type="component" value="Unassembled WGS sequence"/>
</dbReference>
<organism evidence="1 2">
    <name type="scientific">Actinoplanes teichomyceticus</name>
    <dbReference type="NCBI Taxonomy" id="1867"/>
    <lineage>
        <taxon>Bacteria</taxon>
        <taxon>Bacillati</taxon>
        <taxon>Actinomycetota</taxon>
        <taxon>Actinomycetes</taxon>
        <taxon>Micromonosporales</taxon>
        <taxon>Micromonosporaceae</taxon>
        <taxon>Actinoplanes</taxon>
    </lineage>
</organism>
<dbReference type="GO" id="GO:0003677">
    <property type="term" value="F:DNA binding"/>
    <property type="evidence" value="ECO:0007669"/>
    <property type="project" value="UniProtKB-KW"/>
</dbReference>
<comment type="caution">
    <text evidence="1">The sequence shown here is derived from an EMBL/GenBank/DDBJ whole genome shotgun (WGS) entry which is preliminary data.</text>
</comment>
<dbReference type="EMBL" id="VIWY01000001">
    <property type="protein sequence ID" value="TWG25489.1"/>
    <property type="molecule type" value="Genomic_DNA"/>
</dbReference>